<dbReference type="GO" id="GO:0008233">
    <property type="term" value="F:peptidase activity"/>
    <property type="evidence" value="ECO:0007669"/>
    <property type="project" value="UniProtKB-KW"/>
</dbReference>
<evidence type="ECO:0000256" key="3">
    <source>
        <dbReference type="ARBA" id="ARBA00022801"/>
    </source>
</evidence>
<keyword evidence="6" id="KW-1185">Reference proteome</keyword>
<dbReference type="OrthoDB" id="9806592at2"/>
<sequence length="586" mass="62359">MTGLTFRAQAASYDPKDRTFEAVASTFADVNRRTATGTVVERLDPNGMDTTHLVGAPLLNGHRSGSATDVIGHVTAFRMEDGKLVVSCRLVDSPDVDPIAARLEGRAIRDVSIGFRIDQSVRSTDPKTRSTIVTATKWAPFEVSLVPIGADAGAKIRSENPMPDNIIEQQPQGDDIVQTRAAIRQIARTAGLSAEWADAQIDSGADIVAARAAAFEGMTARQTPAIRVTRAEPTDAMQRTRGVEDALFFRMAGGAPSEAARPYVGLTLADMARDALEAAGVSTRGMGSPELVRRAMTISDLPALLESSTRRVLMAGYDLARSPIATTLTRQTTRPDFRETDTVKRGDMSPLDKVSESGELKAKTVAEATETYTLGTYGNTFALSHRAVLNDDLSALTDWSQIASRAAATTEANLIVAALLSNGKMNEDGKPLFDKSRNAAGTGAALSVATLGSGRQTMRSFKALDGVTLINSAPKYLLVGPAMETIAEQFLAGIYATTPDDVNPWGGTGKLSLLVEPRITDSRWYLFADPAAVPVLEAATIASEPGPQISTRLGWNTLGTEFRVYLHLGAGAVDWRGAYMNPGASA</sequence>
<keyword evidence="1" id="KW-1188">Viral release from host cell</keyword>
<dbReference type="Pfam" id="PF04586">
    <property type="entry name" value="Peptidase_S78"/>
    <property type="match status" value="1"/>
</dbReference>
<proteinExistence type="predicted"/>
<evidence type="ECO:0000256" key="1">
    <source>
        <dbReference type="ARBA" id="ARBA00022612"/>
    </source>
</evidence>
<dbReference type="RefSeq" id="WP_110094413.1">
    <property type="nucleotide sequence ID" value="NZ_NKUE01000013.1"/>
</dbReference>
<accession>A0A2S3W408</accession>
<feature type="domain" description="Prohead serine protease" evidence="4">
    <location>
        <begin position="19"/>
        <end position="157"/>
    </location>
</feature>
<dbReference type="AlphaFoldDB" id="A0A2S3W408"/>
<dbReference type="Pfam" id="PF25209">
    <property type="entry name" value="Phage_capsid_4"/>
    <property type="match status" value="1"/>
</dbReference>
<evidence type="ECO:0000313" key="6">
    <source>
        <dbReference type="Proteomes" id="UP000237344"/>
    </source>
</evidence>
<gene>
    <name evidence="5" type="ORF">KMAL_07370</name>
</gene>
<reference evidence="5 6" key="1">
    <citation type="submission" date="2018-01" db="EMBL/GenBank/DDBJ databases">
        <title>Draft Genome Sequence of Komagataeibacter maltaceti LMG 1529, a Vinegar Producing Acetic Acid Bacterium Isolated from Malt Vinegar Brewery Acetifiers.</title>
        <authorList>
            <person name="Zhang Q."/>
            <person name="Hollensteiner J."/>
            <person name="Poehlein A."/>
            <person name="Daniel R."/>
        </authorList>
    </citation>
    <scope>NUCLEOTIDE SEQUENCE [LARGE SCALE GENOMIC DNA]</scope>
    <source>
        <strain evidence="5 6">LMG 1529</strain>
    </source>
</reference>
<dbReference type="InterPro" id="IPR054613">
    <property type="entry name" value="Peptidase_S78_dom"/>
</dbReference>
<organism evidence="5 6">
    <name type="scientific">Novacetimonas maltaceti</name>
    <dbReference type="NCBI Taxonomy" id="1203393"/>
    <lineage>
        <taxon>Bacteria</taxon>
        <taxon>Pseudomonadati</taxon>
        <taxon>Pseudomonadota</taxon>
        <taxon>Alphaproteobacteria</taxon>
        <taxon>Acetobacterales</taxon>
        <taxon>Acetobacteraceae</taxon>
        <taxon>Novacetimonas</taxon>
    </lineage>
</organism>
<dbReference type="GO" id="GO:0006508">
    <property type="term" value="P:proteolysis"/>
    <property type="evidence" value="ECO:0007669"/>
    <property type="project" value="UniProtKB-KW"/>
</dbReference>
<dbReference type="Proteomes" id="UP000237344">
    <property type="component" value="Unassembled WGS sequence"/>
</dbReference>
<protein>
    <recommendedName>
        <fullName evidence="4">Prohead serine protease domain-containing protein</fullName>
    </recommendedName>
</protein>
<keyword evidence="3" id="KW-0378">Hydrolase</keyword>
<evidence type="ECO:0000259" key="4">
    <source>
        <dbReference type="Pfam" id="PF04586"/>
    </source>
</evidence>
<dbReference type="NCBIfam" id="NF045541">
    <property type="entry name" value="scaf_prot_MCP2"/>
    <property type="match status" value="1"/>
</dbReference>
<name>A0A2S3W408_9PROT</name>
<dbReference type="EMBL" id="POTC01000006">
    <property type="protein sequence ID" value="POF63557.1"/>
    <property type="molecule type" value="Genomic_DNA"/>
</dbReference>
<evidence type="ECO:0000256" key="2">
    <source>
        <dbReference type="ARBA" id="ARBA00022670"/>
    </source>
</evidence>
<evidence type="ECO:0000313" key="5">
    <source>
        <dbReference type="EMBL" id="POF63557.1"/>
    </source>
</evidence>
<keyword evidence="2" id="KW-0645">Protease</keyword>
<comment type="caution">
    <text evidence="5">The sequence shown here is derived from an EMBL/GenBank/DDBJ whole genome shotgun (WGS) entry which is preliminary data.</text>
</comment>